<dbReference type="OrthoDB" id="799853at2"/>
<evidence type="ECO:0000313" key="2">
    <source>
        <dbReference type="EMBL" id="SEQ22566.1"/>
    </source>
</evidence>
<keyword evidence="1" id="KW-0732">Signal</keyword>
<feature type="chain" id="PRO_5011451982" evidence="1">
    <location>
        <begin position="24"/>
        <end position="307"/>
    </location>
</feature>
<accession>A0A1H9EA12</accession>
<proteinExistence type="predicted"/>
<dbReference type="AlphaFoldDB" id="A0A1H9EA12"/>
<dbReference type="InterPro" id="IPR011110">
    <property type="entry name" value="Reg_prop"/>
</dbReference>
<dbReference type="Gene3D" id="2.130.10.10">
    <property type="entry name" value="YVTN repeat-like/Quinoprotein amine dehydrogenase"/>
    <property type="match status" value="1"/>
</dbReference>
<dbReference type="InterPro" id="IPR015943">
    <property type="entry name" value="WD40/YVTN_repeat-like_dom_sf"/>
</dbReference>
<feature type="signal peptide" evidence="1">
    <location>
        <begin position="1"/>
        <end position="23"/>
    </location>
</feature>
<dbReference type="Pfam" id="PF07494">
    <property type="entry name" value="Reg_prop"/>
    <property type="match status" value="1"/>
</dbReference>
<organism evidence="2 3">
    <name type="scientific">Neolewinella agarilytica</name>
    <dbReference type="NCBI Taxonomy" id="478744"/>
    <lineage>
        <taxon>Bacteria</taxon>
        <taxon>Pseudomonadati</taxon>
        <taxon>Bacteroidota</taxon>
        <taxon>Saprospiria</taxon>
        <taxon>Saprospirales</taxon>
        <taxon>Lewinellaceae</taxon>
        <taxon>Neolewinella</taxon>
    </lineage>
</organism>
<evidence type="ECO:0000256" key="1">
    <source>
        <dbReference type="SAM" id="SignalP"/>
    </source>
</evidence>
<protein>
    <submittedName>
        <fullName evidence="2">Two component regulator propeller</fullName>
    </submittedName>
</protein>
<gene>
    <name evidence="2" type="ORF">SAMN05444359_1071</name>
</gene>
<evidence type="ECO:0000313" key="3">
    <source>
        <dbReference type="Proteomes" id="UP000199021"/>
    </source>
</evidence>
<dbReference type="InParanoid" id="A0A1H9EA12"/>
<dbReference type="EMBL" id="FOFB01000007">
    <property type="protein sequence ID" value="SEQ22566.1"/>
    <property type="molecule type" value="Genomic_DNA"/>
</dbReference>
<dbReference type="RefSeq" id="WP_090167016.1">
    <property type="nucleotide sequence ID" value="NZ_FOFB01000007.1"/>
</dbReference>
<dbReference type="SUPFAM" id="SSF63829">
    <property type="entry name" value="Calcium-dependent phosphotriesterase"/>
    <property type="match status" value="1"/>
</dbReference>
<dbReference type="STRING" id="478744.SAMN05444359_1071"/>
<keyword evidence="3" id="KW-1185">Reference proteome</keyword>
<name>A0A1H9EA12_9BACT</name>
<reference evidence="3" key="1">
    <citation type="submission" date="2016-10" db="EMBL/GenBank/DDBJ databases">
        <authorList>
            <person name="Varghese N."/>
            <person name="Submissions S."/>
        </authorList>
    </citation>
    <scope>NUCLEOTIDE SEQUENCE [LARGE SCALE GENOMIC DNA]</scope>
    <source>
        <strain evidence="3">DSM 24740</strain>
    </source>
</reference>
<dbReference type="Proteomes" id="UP000199021">
    <property type="component" value="Unassembled WGS sequence"/>
</dbReference>
<sequence length="307" mass="34801">MRFLCQLAVFFLGQLLLCSGLVAQDVQLDFRHFTTDDGLPSSEVYTVLEDQEGYIWVGTDNGVARFDGYEFEVFDSDDGLEDVVVFYLHLDTIGTVWAGTYSGRVYYLERGRFVEFAHNDKIASTREFGEFVNFIDISQEGEIIIRLQKTGIFGFSQNGGVRKISGEDSTHFYIYSDGINPDRSADIFPVKRGYLNNVNRKSNDSMEMKYMVGSGEYWQMEGMQNVLPSKLGNTRTHYWIDLLPGGYLAAANGQSPVIFHKGRKVGTWPVLDLFINQMISLSDSNALVLADVTKGMYQFRFRACLKL</sequence>